<dbReference type="FunFam" id="1.20.1390.20:FF:000001">
    <property type="entry name" value="Elongation factor 3"/>
    <property type="match status" value="1"/>
</dbReference>
<dbReference type="PROSITE" id="PS50893">
    <property type="entry name" value="ABC_TRANSPORTER_2"/>
    <property type="match status" value="2"/>
</dbReference>
<reference evidence="16 17" key="1">
    <citation type="journal article" date="2008" name="FEMS Yeast Res.">
        <title>Comparative genome analysis of a Saccharomyces cerevisiae wine strain.</title>
        <authorList>
            <person name="Borneman A.R."/>
            <person name="Forgan A.H."/>
            <person name="Pretorius I.S."/>
            <person name="Chambers P.J."/>
        </authorList>
    </citation>
    <scope>NUCLEOTIDE SEQUENCE [LARGE SCALE GENOMIC DNA]</scope>
    <source>
        <strain evidence="16 17">AWRI1631</strain>
    </source>
</reference>
<comment type="catalytic activity">
    <reaction evidence="13">
        <text>ATP + H2O = ADP + phosphate + H(+)</text>
        <dbReference type="Rhea" id="RHEA:13065"/>
        <dbReference type="ChEBI" id="CHEBI:15377"/>
        <dbReference type="ChEBI" id="CHEBI:15378"/>
        <dbReference type="ChEBI" id="CHEBI:30616"/>
        <dbReference type="ChEBI" id="CHEBI:43474"/>
        <dbReference type="ChEBI" id="CHEBI:456216"/>
    </reaction>
</comment>
<dbReference type="InterPro" id="IPR015688">
    <property type="entry name" value="eEF3_ABC2_chromodomain-like"/>
</dbReference>
<feature type="domain" description="ABC transporter" evidence="15">
    <location>
        <begin position="426"/>
        <end position="641"/>
    </location>
</feature>
<evidence type="ECO:0000256" key="13">
    <source>
        <dbReference type="ARBA" id="ARBA00049360"/>
    </source>
</evidence>
<dbReference type="GO" id="GO:0016887">
    <property type="term" value="F:ATP hydrolysis activity"/>
    <property type="evidence" value="ECO:0007669"/>
    <property type="project" value="InterPro"/>
</dbReference>
<dbReference type="PANTHER" id="PTHR19211">
    <property type="entry name" value="ATP-BINDING TRANSPORT PROTEIN-RELATED"/>
    <property type="match status" value="1"/>
</dbReference>
<keyword evidence="12" id="KW-0648">Protein biosynthesis</keyword>
<dbReference type="InterPro" id="IPR017871">
    <property type="entry name" value="ABC_transporter-like_CS"/>
</dbReference>
<dbReference type="AlphaFoldDB" id="B5VR21"/>
<keyword evidence="5" id="KW-0963">Cytoplasm</keyword>
<dbReference type="FunFam" id="2.40.50.990:FF:000001">
    <property type="entry name" value="Elongation factor 3"/>
    <property type="match status" value="1"/>
</dbReference>
<keyword evidence="4" id="KW-0488">Methylation</keyword>
<dbReference type="PROSITE" id="PS00211">
    <property type="entry name" value="ABC_TRANSPORTER_1"/>
    <property type="match status" value="2"/>
</dbReference>
<gene>
    <name evidence="16" type="ORF">AWRI1631_143000</name>
</gene>
<dbReference type="GO" id="GO:0003746">
    <property type="term" value="F:translation elongation factor activity"/>
    <property type="evidence" value="ECO:0007669"/>
    <property type="project" value="UniProtKB-KW"/>
</dbReference>
<keyword evidence="10" id="KW-0067">ATP-binding</keyword>
<comment type="similarity">
    <text evidence="3">Belongs to the ABC transporter superfamily. ABCF family. EF3 subfamily.</text>
</comment>
<comment type="subcellular location">
    <subcellularLocation>
        <location evidence="1">Cytoplasm</location>
    </subcellularLocation>
</comment>
<evidence type="ECO:0000256" key="14">
    <source>
        <dbReference type="PROSITE-ProRule" id="PRU00103"/>
    </source>
</evidence>
<dbReference type="SUPFAM" id="SSF52540">
    <property type="entry name" value="P-loop containing nucleoside triphosphate hydrolases"/>
    <property type="match status" value="2"/>
</dbReference>
<dbReference type="Gene3D" id="1.20.1390.20">
    <property type="match status" value="1"/>
</dbReference>
<evidence type="ECO:0000256" key="7">
    <source>
        <dbReference type="ARBA" id="ARBA00022741"/>
    </source>
</evidence>
<dbReference type="EMBL" id="ABSV01002035">
    <property type="protein sequence ID" value="EDZ69623.1"/>
    <property type="molecule type" value="Genomic_DNA"/>
</dbReference>
<dbReference type="Gene3D" id="3.40.50.300">
    <property type="entry name" value="P-loop containing nucleotide triphosphate hydrolases"/>
    <property type="match status" value="2"/>
</dbReference>
<evidence type="ECO:0000256" key="2">
    <source>
        <dbReference type="ARBA" id="ARBA00004815"/>
    </source>
</evidence>
<accession>B5VR21</accession>
<dbReference type="InterPro" id="IPR003593">
    <property type="entry name" value="AAA+_ATPase"/>
</dbReference>
<keyword evidence="8" id="KW-0251">Elongation factor</keyword>
<dbReference type="GO" id="GO:0022626">
    <property type="term" value="C:cytosolic ribosome"/>
    <property type="evidence" value="ECO:0007669"/>
    <property type="project" value="UniProtKB-ARBA"/>
</dbReference>
<dbReference type="FunFam" id="3.40.50.300:FF:000193">
    <property type="entry name" value="Probable Elongation factor 3"/>
    <property type="match status" value="1"/>
</dbReference>
<dbReference type="CDD" id="cd18626">
    <property type="entry name" value="CD_eEF3"/>
    <property type="match status" value="1"/>
</dbReference>
<dbReference type="CDD" id="cd03221">
    <property type="entry name" value="ABCF_EF-3"/>
    <property type="match status" value="1"/>
</dbReference>
<keyword evidence="7" id="KW-0547">Nucleotide-binding</keyword>
<dbReference type="InterPro" id="IPR027417">
    <property type="entry name" value="P-loop_NTPase"/>
</dbReference>
<dbReference type="Pfam" id="PF24987">
    <property type="entry name" value="HEAT_EF3_N"/>
    <property type="match status" value="1"/>
</dbReference>
<name>B5VR21_YEAS6</name>
<dbReference type="Gene3D" id="2.40.50.990">
    <property type="match status" value="1"/>
</dbReference>
<feature type="repeat" description="HEAT" evidence="14">
    <location>
        <begin position="171"/>
        <end position="209"/>
    </location>
</feature>
<dbReference type="PANTHER" id="PTHR19211:SF5">
    <property type="entry name" value="ELONGATION FACTOR 3A-RELATED"/>
    <property type="match status" value="1"/>
</dbReference>
<evidence type="ECO:0000256" key="6">
    <source>
        <dbReference type="ARBA" id="ARBA00022737"/>
    </source>
</evidence>
<dbReference type="GO" id="GO:0005524">
    <property type="term" value="F:ATP binding"/>
    <property type="evidence" value="ECO:0007669"/>
    <property type="project" value="UniProtKB-KW"/>
</dbReference>
<keyword evidence="9" id="KW-0378">Hydrolase</keyword>
<organism evidence="16 17">
    <name type="scientific">Saccharomyces cerevisiae (strain AWRI1631)</name>
    <name type="common">Baker's yeast</name>
    <dbReference type="NCBI Taxonomy" id="545124"/>
    <lineage>
        <taxon>Eukaryota</taxon>
        <taxon>Fungi</taxon>
        <taxon>Dikarya</taxon>
        <taxon>Ascomycota</taxon>
        <taxon>Saccharomycotina</taxon>
        <taxon>Saccharomycetes</taxon>
        <taxon>Saccharomycetales</taxon>
        <taxon>Saccharomycetaceae</taxon>
        <taxon>Saccharomyces</taxon>
    </lineage>
</organism>
<dbReference type="Proteomes" id="UP000008988">
    <property type="component" value="Unassembled WGS sequence"/>
</dbReference>
<comment type="pathway">
    <text evidence="2">Protein biosynthesis; polypeptide chain elongation.</text>
</comment>
<dbReference type="FunFam" id="1.25.10.10:FF:000076">
    <property type="entry name" value="Elongation factor 3"/>
    <property type="match status" value="1"/>
</dbReference>
<keyword evidence="6" id="KW-0677">Repeat</keyword>
<dbReference type="InterPro" id="IPR047036">
    <property type="entry name" value="EF3_4HB_sf"/>
</dbReference>
<dbReference type="InterPro" id="IPR021133">
    <property type="entry name" value="HEAT_type_2"/>
</dbReference>
<evidence type="ECO:0000256" key="12">
    <source>
        <dbReference type="ARBA" id="ARBA00022917"/>
    </source>
</evidence>
<dbReference type="InterPro" id="IPR003439">
    <property type="entry name" value="ABC_transporter-like_ATP-bd"/>
</dbReference>
<dbReference type="Pfam" id="PF24984">
    <property type="entry name" value="HEAT_EF3_GNC1"/>
    <property type="match status" value="1"/>
</dbReference>
<evidence type="ECO:0000256" key="4">
    <source>
        <dbReference type="ARBA" id="ARBA00022481"/>
    </source>
</evidence>
<dbReference type="Pfam" id="PF00005">
    <property type="entry name" value="ABC_tran"/>
    <property type="match status" value="3"/>
</dbReference>
<evidence type="ECO:0000256" key="5">
    <source>
        <dbReference type="ARBA" id="ARBA00022490"/>
    </source>
</evidence>
<dbReference type="PROSITE" id="PS50077">
    <property type="entry name" value="HEAT_REPEAT"/>
    <property type="match status" value="1"/>
</dbReference>
<evidence type="ECO:0000256" key="3">
    <source>
        <dbReference type="ARBA" id="ARBA00011054"/>
    </source>
</evidence>
<keyword evidence="11" id="KW-0694">RNA-binding</keyword>
<proteinExistence type="inferred from homology"/>
<dbReference type="InterPro" id="IPR011989">
    <property type="entry name" value="ARM-like"/>
</dbReference>
<evidence type="ECO:0000259" key="15">
    <source>
        <dbReference type="PROSITE" id="PS50893"/>
    </source>
</evidence>
<evidence type="ECO:0000256" key="11">
    <source>
        <dbReference type="ARBA" id="ARBA00022884"/>
    </source>
</evidence>
<dbReference type="OrthoDB" id="2110130at2759"/>
<protein>
    <submittedName>
        <fullName evidence="16">YNL014Wp-like protein</fullName>
    </submittedName>
</protein>
<dbReference type="InterPro" id="IPR047038">
    <property type="entry name" value="eEF3_chromodomain-like_sf"/>
</dbReference>
<dbReference type="Gene3D" id="1.25.10.10">
    <property type="entry name" value="Leucine-rich Repeat Variant"/>
    <property type="match status" value="1"/>
</dbReference>
<dbReference type="SMART" id="SM00382">
    <property type="entry name" value="AAA"/>
    <property type="match status" value="2"/>
</dbReference>
<dbReference type="InterPro" id="IPR050611">
    <property type="entry name" value="ABCF"/>
</dbReference>
<dbReference type="Pfam" id="PF17947">
    <property type="entry name" value="4HB"/>
    <property type="match status" value="1"/>
</dbReference>
<dbReference type="GO" id="GO:0002182">
    <property type="term" value="P:cytoplasmic translational elongation"/>
    <property type="evidence" value="ECO:0007669"/>
    <property type="project" value="UniProtKB-ARBA"/>
</dbReference>
<feature type="non-terminal residue" evidence="16">
    <location>
        <position position="970"/>
    </location>
</feature>
<comment type="caution">
    <text evidence="16">The sequence shown here is derived from an EMBL/GenBank/DDBJ whole genome shotgun (WGS) entry which is preliminary data.</text>
</comment>
<dbReference type="SUPFAM" id="SSF48371">
    <property type="entry name" value="ARM repeat"/>
    <property type="match status" value="1"/>
</dbReference>
<evidence type="ECO:0000256" key="9">
    <source>
        <dbReference type="ARBA" id="ARBA00022801"/>
    </source>
</evidence>
<feature type="domain" description="ABC transporter" evidence="15">
    <location>
        <begin position="667"/>
        <end position="970"/>
    </location>
</feature>
<dbReference type="InterPro" id="IPR016024">
    <property type="entry name" value="ARM-type_fold"/>
</dbReference>
<dbReference type="InterPro" id="IPR040533">
    <property type="entry name" value="EF3_4HB"/>
</dbReference>
<evidence type="ECO:0000256" key="10">
    <source>
        <dbReference type="ARBA" id="ARBA00022840"/>
    </source>
</evidence>
<sequence>MSDSQQSITVLEELFRKLETATSETREGISSELSSFLNGNIIEHDVPEVFFDEFQKAIQSKQKALNTLGAVAYIANETNLSPSVEPYIVATVPSVCSKAGSKDNDVQLAATKALKAIASAVNPVAVKALLPHLIHSLETSNKWKEKVAVLEVISVLVDAAKEQIALRMPELIPVLSESMWDTKKEVKEAATTTITKATETVDNKDIERFIPKLIECIANPNEVPETVHLLGATTFVAEVTPATLSIMVPLLSRGLAERETSIKRKAAVIIDNMCKLVEDPQVVAPFLGKLLPGLKNNFATIADPEAREVTLKALKTLRRVGNVGEDDVLPEISHAGDVSTTLGVIKELLEPEKVAPRFTIVVEYIAAIAANLIDERIIDQQTWFTHVTPYMTIFLHEKTAKEILDDFRKRAVDNIPVGPNFQDEEDEGEDLCNCEFSLAYGAKILLNKTQLRLKRGRRYGLCGPNGAGKSTLMRSIANGQVDGFPTQDECRTVYVEHDIDNTHSDMSVLDFVYSGNVGTKDVITSKLKEFGFSDEMIEMPIASLSGGWKMKLALARAVLKDADILLLDEPTNHLDTVNVEWLVNYLNTCGITSVIVSHDSGFLDKVCQYIIHYEGLKLRKYKGNLSEFVQKCPTAQSYYELGASDLEFQFPTPGYLEGVKTKQKAIVKVSNMTFQYPGTTKPQVSDVTFQCSLSSRIAVIGPNGAGKSTLINVLTGELLPTSGEVYTHENCRIAYIKQHAFAHIESHLDKTPSEYIQWRFQTGEDRETMDRANRQINENDAEAMNKIFKIEGTPRRVAGIHSRRKFKNTYEYECSFLLGENIGMKSERWVPMMSVDNAWLPRGELIESHSKMVAEIDMKEALASGQFRALTRKEIELHCAMLGLDSELVSHSRIRGLSGGQKVKLVLAACTWQRPHLIVLDEPTNYLDRDSLGALSKALKAFEGGVIIITHSAEFTKNLTDEVWAVKDGK</sequence>
<evidence type="ECO:0000313" key="17">
    <source>
        <dbReference type="Proteomes" id="UP000008988"/>
    </source>
</evidence>
<evidence type="ECO:0000256" key="8">
    <source>
        <dbReference type="ARBA" id="ARBA00022768"/>
    </source>
</evidence>
<evidence type="ECO:0000313" key="16">
    <source>
        <dbReference type="EMBL" id="EDZ69623.1"/>
    </source>
</evidence>
<dbReference type="UniPathway" id="UPA00345"/>
<dbReference type="GO" id="GO:0003723">
    <property type="term" value="F:RNA binding"/>
    <property type="evidence" value="ECO:0007669"/>
    <property type="project" value="UniProtKB-KW"/>
</dbReference>
<evidence type="ECO:0000256" key="1">
    <source>
        <dbReference type="ARBA" id="ARBA00004496"/>
    </source>
</evidence>